<gene>
    <name evidence="1" type="ORF">F7725_020733</name>
</gene>
<dbReference type="AlphaFoldDB" id="A0A7J5YE38"/>
<feature type="non-terminal residue" evidence="1">
    <location>
        <position position="1"/>
    </location>
</feature>
<reference evidence="1 2" key="1">
    <citation type="submission" date="2020-03" db="EMBL/GenBank/DDBJ databases">
        <title>Dissostichus mawsoni Genome sequencing and assembly.</title>
        <authorList>
            <person name="Park H."/>
        </authorList>
    </citation>
    <scope>NUCLEOTIDE SEQUENCE [LARGE SCALE GENOMIC DNA]</scope>
    <source>
        <strain evidence="1">DM0001</strain>
        <tissue evidence="1">Muscle</tissue>
    </source>
</reference>
<protein>
    <submittedName>
        <fullName evidence="1">Uncharacterized protein</fullName>
    </submittedName>
</protein>
<keyword evidence="2" id="KW-1185">Reference proteome</keyword>
<dbReference type="Proteomes" id="UP000518266">
    <property type="component" value="Unassembled WGS sequence"/>
</dbReference>
<evidence type="ECO:0000313" key="2">
    <source>
        <dbReference type="Proteomes" id="UP000518266"/>
    </source>
</evidence>
<name>A0A7J5YE38_DISMA</name>
<evidence type="ECO:0000313" key="1">
    <source>
        <dbReference type="EMBL" id="KAF3847705.1"/>
    </source>
</evidence>
<sequence>MGAGPLASGLLRPSSERTRLDRMSRMGVLQHFDPPHQVLFHVLLPLPLTLKERHLSLKHIYRM</sequence>
<accession>A0A7J5YE38</accession>
<dbReference type="EMBL" id="JAAKFY010000013">
    <property type="protein sequence ID" value="KAF3847705.1"/>
    <property type="molecule type" value="Genomic_DNA"/>
</dbReference>
<organism evidence="1 2">
    <name type="scientific">Dissostichus mawsoni</name>
    <name type="common">Antarctic cod</name>
    <dbReference type="NCBI Taxonomy" id="36200"/>
    <lineage>
        <taxon>Eukaryota</taxon>
        <taxon>Metazoa</taxon>
        <taxon>Chordata</taxon>
        <taxon>Craniata</taxon>
        <taxon>Vertebrata</taxon>
        <taxon>Euteleostomi</taxon>
        <taxon>Actinopterygii</taxon>
        <taxon>Neopterygii</taxon>
        <taxon>Teleostei</taxon>
        <taxon>Neoteleostei</taxon>
        <taxon>Acanthomorphata</taxon>
        <taxon>Eupercaria</taxon>
        <taxon>Perciformes</taxon>
        <taxon>Notothenioidei</taxon>
        <taxon>Nototheniidae</taxon>
        <taxon>Dissostichus</taxon>
    </lineage>
</organism>
<proteinExistence type="predicted"/>
<comment type="caution">
    <text evidence="1">The sequence shown here is derived from an EMBL/GenBank/DDBJ whole genome shotgun (WGS) entry which is preliminary data.</text>
</comment>